<dbReference type="PANTHER" id="PTHR23028">
    <property type="entry name" value="ACETYLTRANSFERASE"/>
    <property type="match status" value="1"/>
</dbReference>
<protein>
    <submittedName>
        <fullName evidence="4">AbsI</fullName>
    </submittedName>
</protein>
<keyword evidence="2" id="KW-0472">Membrane</keyword>
<keyword evidence="2" id="KW-1133">Transmembrane helix</keyword>
<reference evidence="4" key="1">
    <citation type="journal article" date="2017" name="J. Nat. Prod.">
        <title>Bi- and Tetracyclic Spirotetronates from the Coal Mine Fire Isolate Streptomyces sp. LC-6-2.</title>
        <authorList>
            <person name="Wang X."/>
            <person name="Elshahawi S.I."/>
            <person name="Cai W."/>
            <person name="Zhang Y."/>
            <person name="Ponomareva L.V."/>
            <person name="Chen X."/>
            <person name="Copley G.C."/>
            <person name="Hower J.C."/>
            <person name="Zhan C.G."/>
            <person name="Parkin S."/>
            <person name="Rohr J."/>
            <person name="Van Lanen S.G."/>
            <person name="Shaaban K.A."/>
            <person name="Thorson J.S."/>
        </authorList>
    </citation>
    <scope>NUCLEOTIDE SEQUENCE</scope>
    <source>
        <strain evidence="4">LC-6-2</strain>
    </source>
</reference>
<feature type="transmembrane region" description="Helical" evidence="2">
    <location>
        <begin position="131"/>
        <end position="155"/>
    </location>
</feature>
<feature type="transmembrane region" description="Helical" evidence="2">
    <location>
        <begin position="295"/>
        <end position="320"/>
    </location>
</feature>
<dbReference type="AlphaFoldDB" id="A0A1V0QH76"/>
<dbReference type="GO" id="GO:0016020">
    <property type="term" value="C:membrane"/>
    <property type="evidence" value="ECO:0007669"/>
    <property type="project" value="TreeGrafter"/>
</dbReference>
<feature type="transmembrane region" description="Helical" evidence="2">
    <location>
        <begin position="88"/>
        <end position="107"/>
    </location>
</feature>
<feature type="transmembrane region" description="Helical" evidence="2">
    <location>
        <begin position="205"/>
        <end position="225"/>
    </location>
</feature>
<accession>A0A1V0QH76</accession>
<feature type="transmembrane region" description="Helical" evidence="2">
    <location>
        <begin position="167"/>
        <end position="185"/>
    </location>
</feature>
<feature type="transmembrane region" description="Helical" evidence="2">
    <location>
        <begin position="19"/>
        <end position="36"/>
    </location>
</feature>
<evidence type="ECO:0000256" key="2">
    <source>
        <dbReference type="SAM" id="Phobius"/>
    </source>
</evidence>
<feature type="transmembrane region" description="Helical" evidence="2">
    <location>
        <begin position="260"/>
        <end position="283"/>
    </location>
</feature>
<feature type="domain" description="Acyltransferase 3" evidence="3">
    <location>
        <begin position="13"/>
        <end position="350"/>
    </location>
</feature>
<evidence type="ECO:0000313" key="4">
    <source>
        <dbReference type="EMBL" id="ARE67842.1"/>
    </source>
</evidence>
<feature type="compositionally biased region" description="Pro residues" evidence="1">
    <location>
        <begin position="371"/>
        <end position="387"/>
    </location>
</feature>
<feature type="transmembrane region" description="Helical" evidence="2">
    <location>
        <begin position="237"/>
        <end position="254"/>
    </location>
</feature>
<feature type="transmembrane region" description="Helical" evidence="2">
    <location>
        <begin position="326"/>
        <end position="349"/>
    </location>
</feature>
<feature type="region of interest" description="Disordered" evidence="1">
    <location>
        <begin position="363"/>
        <end position="387"/>
    </location>
</feature>
<dbReference type="GO" id="GO:0016747">
    <property type="term" value="F:acyltransferase activity, transferring groups other than amino-acyl groups"/>
    <property type="evidence" value="ECO:0007669"/>
    <property type="project" value="InterPro"/>
</dbReference>
<sequence length="387" mass="42584">MPSQPVESSRLPSLTGMRFAAAFLVFLCHSFVLGYFHQDAEAALRPYAFAIGWLGVEFFFVLSGFVLTWSVREGQPARRFWRRRLAKVYPNHVVTWVAALGLALWAGQPVDFLKLLPSLFLVHTWLPRLDVILSINVVTWSLACDLLFYLAFPVLYALVRRIPAHRLWWAAGALVAVVMLLPALAQVWLPGAPKLPGQDMSATQNWFLVSFPPVRALDFTLGIVMARIVRTGNWVRLTPAPALALLALGFAIQVSRFPGVYSLTAPIVAPLALLIPAVATADLRGGFSPFRGRALQWLGTVSYASYLVHFLVLSYVHVALGAGRSWGVATATGLLAALFAVTTLLAWALHRFVEEPGMRRWGRPKALPRPGRAPLPATAPEPPKVLD</sequence>
<evidence type="ECO:0000256" key="1">
    <source>
        <dbReference type="SAM" id="MobiDB-lite"/>
    </source>
</evidence>
<dbReference type="GO" id="GO:0000271">
    <property type="term" value="P:polysaccharide biosynthetic process"/>
    <property type="evidence" value="ECO:0007669"/>
    <property type="project" value="TreeGrafter"/>
</dbReference>
<dbReference type="InterPro" id="IPR002656">
    <property type="entry name" value="Acyl_transf_3_dom"/>
</dbReference>
<dbReference type="Pfam" id="PF01757">
    <property type="entry name" value="Acyl_transf_3"/>
    <property type="match status" value="1"/>
</dbReference>
<dbReference type="PANTHER" id="PTHR23028:SF131">
    <property type="entry name" value="BLR2367 PROTEIN"/>
    <property type="match status" value="1"/>
</dbReference>
<feature type="transmembrane region" description="Helical" evidence="2">
    <location>
        <begin position="48"/>
        <end position="67"/>
    </location>
</feature>
<dbReference type="InterPro" id="IPR050879">
    <property type="entry name" value="Acyltransferase_3"/>
</dbReference>
<dbReference type="EMBL" id="KY432814">
    <property type="protein sequence ID" value="ARE67842.1"/>
    <property type="molecule type" value="Genomic_DNA"/>
</dbReference>
<keyword evidence="2" id="KW-0812">Transmembrane</keyword>
<evidence type="ECO:0000259" key="3">
    <source>
        <dbReference type="Pfam" id="PF01757"/>
    </source>
</evidence>
<name>A0A1V0QH76_9ACTN</name>
<proteinExistence type="predicted"/>
<organism evidence="4">
    <name type="scientific">Streptomyces sp. LC-6-2</name>
    <dbReference type="NCBI Taxonomy" id="1676287"/>
    <lineage>
        <taxon>Bacteria</taxon>
        <taxon>Bacillati</taxon>
        <taxon>Actinomycetota</taxon>
        <taxon>Actinomycetes</taxon>
        <taxon>Kitasatosporales</taxon>
        <taxon>Streptomycetaceae</taxon>
        <taxon>Streptomyces</taxon>
    </lineage>
</organism>